<dbReference type="EMBL" id="CP112932">
    <property type="protein sequence ID" value="WPY01240.1"/>
    <property type="molecule type" value="Genomic_DNA"/>
</dbReference>
<dbReference type="InterPro" id="IPR011990">
    <property type="entry name" value="TPR-like_helical_dom_sf"/>
</dbReference>
<keyword evidence="3" id="KW-1185">Reference proteome</keyword>
<gene>
    <name evidence="2" type="ORF">Trichorick_01148</name>
</gene>
<evidence type="ECO:0000256" key="1">
    <source>
        <dbReference type="PROSITE-ProRule" id="PRU00339"/>
    </source>
</evidence>
<dbReference type="PROSITE" id="PS50005">
    <property type="entry name" value="TPR"/>
    <property type="match status" value="1"/>
</dbReference>
<dbReference type="SMART" id="SM00028">
    <property type="entry name" value="TPR"/>
    <property type="match status" value="1"/>
</dbReference>
<dbReference type="InterPro" id="IPR019734">
    <property type="entry name" value="TPR_rpt"/>
</dbReference>
<evidence type="ECO:0000313" key="3">
    <source>
        <dbReference type="Proteomes" id="UP001326613"/>
    </source>
</evidence>
<reference evidence="2 3" key="1">
    <citation type="submission" date="2022-10" db="EMBL/GenBank/DDBJ databases">
        <title>Host association and intracellularity evolved multiple times independently in the Rickettsiales.</title>
        <authorList>
            <person name="Castelli M."/>
            <person name="Nardi T."/>
            <person name="Gammuto L."/>
            <person name="Bellinzona G."/>
            <person name="Sabaneyeva E."/>
            <person name="Potekhin A."/>
            <person name="Serra V."/>
            <person name="Petroni G."/>
            <person name="Sassera D."/>
        </authorList>
    </citation>
    <scope>NUCLEOTIDE SEQUENCE [LARGE SCALE GENOMIC DNA]</scope>
    <source>
        <strain evidence="2 3">Kr 154-4</strain>
    </source>
</reference>
<dbReference type="RefSeq" id="WP_323738028.1">
    <property type="nucleotide sequence ID" value="NZ_CP112932.1"/>
</dbReference>
<accession>A0ABZ0UVN0</accession>
<name>A0ABZ0UVN0_9RICK</name>
<dbReference type="Gene3D" id="1.25.40.10">
    <property type="entry name" value="Tetratricopeptide repeat domain"/>
    <property type="match status" value="1"/>
</dbReference>
<dbReference type="Proteomes" id="UP001326613">
    <property type="component" value="Chromosome"/>
</dbReference>
<proteinExistence type="predicted"/>
<evidence type="ECO:0000313" key="2">
    <source>
        <dbReference type="EMBL" id="WPY01240.1"/>
    </source>
</evidence>
<dbReference type="Pfam" id="PF00515">
    <property type="entry name" value="TPR_1"/>
    <property type="match status" value="1"/>
</dbReference>
<feature type="repeat" description="TPR" evidence="1">
    <location>
        <begin position="50"/>
        <end position="83"/>
    </location>
</feature>
<organism evidence="2 3">
    <name type="scientific">Candidatus Trichorickettsia mobilis</name>
    <dbReference type="NCBI Taxonomy" id="1346319"/>
    <lineage>
        <taxon>Bacteria</taxon>
        <taxon>Pseudomonadati</taxon>
        <taxon>Pseudomonadota</taxon>
        <taxon>Alphaproteobacteria</taxon>
        <taxon>Rickettsiales</taxon>
        <taxon>Rickettsiaceae</taxon>
        <taxon>Rickettsieae</taxon>
        <taxon>Candidatus Trichorickettsia</taxon>
    </lineage>
</organism>
<protein>
    <submittedName>
        <fullName evidence="2">Tetratricopeptide repeat containing protein</fullName>
    </submittedName>
</protein>
<keyword evidence="1" id="KW-0802">TPR repeat</keyword>
<dbReference type="SUPFAM" id="SSF48452">
    <property type="entry name" value="TPR-like"/>
    <property type="match status" value="1"/>
</dbReference>
<sequence length="109" mass="12693">MFTSYITAAKAYNKTNIFNDGCNILYLEPFLHAGVTNLINTNEPFESQDSKFWCERGSTFRNSHQYDKALECCNKAIIIDPNCFEAWYIQSCVYHHHLNMFAEALDCYN</sequence>